<evidence type="ECO:0000313" key="1">
    <source>
        <dbReference type="EMBL" id="MPC95548.1"/>
    </source>
</evidence>
<keyword evidence="2" id="KW-1185">Reference proteome</keyword>
<protein>
    <submittedName>
        <fullName evidence="1">Uncharacterized protein</fullName>
    </submittedName>
</protein>
<dbReference type="EMBL" id="VSRR010102661">
    <property type="protein sequence ID" value="MPC95548.1"/>
    <property type="molecule type" value="Genomic_DNA"/>
</dbReference>
<name>A0A5B7JR96_PORTR</name>
<dbReference type="Proteomes" id="UP000324222">
    <property type="component" value="Unassembled WGS sequence"/>
</dbReference>
<proteinExistence type="predicted"/>
<reference evidence="1 2" key="1">
    <citation type="submission" date="2019-05" db="EMBL/GenBank/DDBJ databases">
        <title>Another draft genome of Portunus trituberculatus and its Hox gene families provides insights of decapod evolution.</title>
        <authorList>
            <person name="Jeong J.-H."/>
            <person name="Song I."/>
            <person name="Kim S."/>
            <person name="Choi T."/>
            <person name="Kim D."/>
            <person name="Ryu S."/>
            <person name="Kim W."/>
        </authorList>
    </citation>
    <scope>NUCLEOTIDE SEQUENCE [LARGE SCALE GENOMIC DNA]</scope>
    <source>
        <tissue evidence="1">Muscle</tissue>
    </source>
</reference>
<comment type="caution">
    <text evidence="1">The sequence shown here is derived from an EMBL/GenBank/DDBJ whole genome shotgun (WGS) entry which is preliminary data.</text>
</comment>
<evidence type="ECO:0000313" key="2">
    <source>
        <dbReference type="Proteomes" id="UP000324222"/>
    </source>
</evidence>
<organism evidence="1 2">
    <name type="scientific">Portunus trituberculatus</name>
    <name type="common">Swimming crab</name>
    <name type="synonym">Neptunus trituberculatus</name>
    <dbReference type="NCBI Taxonomy" id="210409"/>
    <lineage>
        <taxon>Eukaryota</taxon>
        <taxon>Metazoa</taxon>
        <taxon>Ecdysozoa</taxon>
        <taxon>Arthropoda</taxon>
        <taxon>Crustacea</taxon>
        <taxon>Multicrustacea</taxon>
        <taxon>Malacostraca</taxon>
        <taxon>Eumalacostraca</taxon>
        <taxon>Eucarida</taxon>
        <taxon>Decapoda</taxon>
        <taxon>Pleocyemata</taxon>
        <taxon>Brachyura</taxon>
        <taxon>Eubrachyura</taxon>
        <taxon>Portunoidea</taxon>
        <taxon>Portunidae</taxon>
        <taxon>Portuninae</taxon>
        <taxon>Portunus</taxon>
    </lineage>
</organism>
<sequence>MVLYILKIRCKTANVAEVNEEKNEGGVKMFLVVTERAVRHGDIFGPLPRREFRGWIWNFK</sequence>
<accession>A0A5B7JR96</accession>
<dbReference type="AlphaFoldDB" id="A0A5B7JR96"/>
<gene>
    <name evidence="1" type="ORF">E2C01_090765</name>
</gene>